<reference evidence="1 2" key="1">
    <citation type="submission" date="2019-04" db="EMBL/GenBank/DDBJ databases">
        <title>Nine Novel Phages from a Plateau Lake in Southwest China Provide Insights into Aeromonas Phage Diversity.</title>
        <authorList>
            <person name="Xiao W."/>
            <person name="Bai M."/>
            <person name="Wang Y."/>
            <person name="Cui X."/>
        </authorList>
    </citation>
    <scope>NUCLEOTIDE SEQUENCE [LARGE SCALE GENOMIC DNA]</scope>
</reference>
<organism evidence="1 2">
    <name type="scientific">Aeromonas phage 4L372XY</name>
    <dbReference type="NCBI Taxonomy" id="2588520"/>
    <lineage>
        <taxon>Viruses</taxon>
        <taxon>Duplodnaviria</taxon>
        <taxon>Heunggongvirae</taxon>
        <taxon>Uroviricota</taxon>
        <taxon>Caudoviricetes</taxon>
        <taxon>Plateaulakevirus</taxon>
        <taxon>Plateaulakevirus pv4L372XY</taxon>
    </lineage>
</organism>
<evidence type="ECO:0000313" key="1">
    <source>
        <dbReference type="EMBL" id="QEG08750.1"/>
    </source>
</evidence>
<sequence length="129" mass="15515">MNNQNTMTEEFNELRDFILSKGYTCWDTKYQEFHNVEMITQKLQRRVDKVYNMLPVCNCNDKLFINVAIVQAAIHGNMSITTEFHLCHENKQEEWCNLKIYGLKPEDIYSKLAKYELKLLDMWKMFCEE</sequence>
<name>A0A5B9N9P4_9CAUD</name>
<dbReference type="KEGG" id="vg:55617206"/>
<gene>
    <name evidence="1" type="primary">4L372XY_035</name>
</gene>
<dbReference type="EMBL" id="MK813941">
    <property type="protein sequence ID" value="QEG08750.1"/>
    <property type="molecule type" value="Genomic_DNA"/>
</dbReference>
<evidence type="ECO:0000313" key="2">
    <source>
        <dbReference type="Proteomes" id="UP000325103"/>
    </source>
</evidence>
<protein>
    <submittedName>
        <fullName evidence="1">Uncharacterized protein</fullName>
    </submittedName>
</protein>
<dbReference type="Proteomes" id="UP000325103">
    <property type="component" value="Segment"/>
</dbReference>
<keyword evidence="2" id="KW-1185">Reference proteome</keyword>
<dbReference type="RefSeq" id="YP_009846834.1">
    <property type="nucleotide sequence ID" value="NC_048772.1"/>
</dbReference>
<dbReference type="GeneID" id="55617206"/>
<accession>A0A5B9N9P4</accession>
<proteinExistence type="predicted"/>